<dbReference type="EC" id="3.1.4.3" evidence="2"/>
<dbReference type="Pfam" id="PF04185">
    <property type="entry name" value="Phosphoesterase"/>
    <property type="match status" value="1"/>
</dbReference>
<evidence type="ECO:0000256" key="3">
    <source>
        <dbReference type="ARBA" id="ARBA00022801"/>
    </source>
</evidence>
<feature type="domain" description="Bacterial phospholipase C C-terminal" evidence="4">
    <location>
        <begin position="620"/>
        <end position="704"/>
    </location>
</feature>
<dbReference type="STRING" id="279058.LT85_2590"/>
<name>A0A0A1FAL2_9BURK</name>
<dbReference type="Pfam" id="PF05506">
    <property type="entry name" value="PLipase_C_C"/>
    <property type="match status" value="2"/>
</dbReference>
<organism evidence="5 6">
    <name type="scientific">Collimonas arenae</name>
    <dbReference type="NCBI Taxonomy" id="279058"/>
    <lineage>
        <taxon>Bacteria</taxon>
        <taxon>Pseudomonadati</taxon>
        <taxon>Pseudomonadota</taxon>
        <taxon>Betaproteobacteria</taxon>
        <taxon>Burkholderiales</taxon>
        <taxon>Oxalobacteraceae</taxon>
        <taxon>Collimonas</taxon>
    </lineage>
</organism>
<dbReference type="PANTHER" id="PTHR31956:SF1">
    <property type="entry name" value="NON-SPECIFIC PHOSPHOLIPASE C1"/>
    <property type="match status" value="1"/>
</dbReference>
<proteinExistence type="inferred from homology"/>
<dbReference type="Gene3D" id="3.40.720.10">
    <property type="entry name" value="Alkaline Phosphatase, subunit A"/>
    <property type="match status" value="2"/>
</dbReference>
<dbReference type="NCBIfam" id="TIGR03396">
    <property type="entry name" value="PC_PLC"/>
    <property type="match status" value="1"/>
</dbReference>
<dbReference type="GO" id="GO:0034480">
    <property type="term" value="F:phosphatidylcholine phospholipase C activity"/>
    <property type="evidence" value="ECO:0007669"/>
    <property type="project" value="UniProtKB-EC"/>
</dbReference>
<dbReference type="InterPro" id="IPR017850">
    <property type="entry name" value="Alkaline_phosphatase_core_sf"/>
</dbReference>
<gene>
    <name evidence="5" type="ORF">LT85_2590</name>
</gene>
<dbReference type="PANTHER" id="PTHR31956">
    <property type="entry name" value="NON-SPECIFIC PHOSPHOLIPASE C4-RELATED"/>
    <property type="match status" value="1"/>
</dbReference>
<evidence type="ECO:0000259" key="4">
    <source>
        <dbReference type="Pfam" id="PF05506"/>
    </source>
</evidence>
<dbReference type="InterPro" id="IPR017767">
    <property type="entry name" value="PC-PLC"/>
</dbReference>
<dbReference type="AlphaFoldDB" id="A0A0A1FAL2"/>
<comment type="similarity">
    <text evidence="1">Belongs to the bacterial phospholipase C family.</text>
</comment>
<sequence length="822" mass="89654">MAQKSRRDFLALTAKTAAAAAAAGVFPETIRQALAVPANCKTGTIADVEHVVIFMQENRSFDHYFGKLAGVRGFGDPRAISLPSGQSVWYQPNGSSYVLPYHFDAKGTNATQVGLNHSWKGSETTWKNWDAWVPKKTAYTMGYFDRGDLPFYYAVADAFTICDAYHCSIFGPTDPNRFYALSGTAGDNITGLNDGNLYNANPIYNGDINNDDISAATTAAAPNWKTYAEVLQANNVSWKAYQEFDNYGDNYLAYFKNFRVESDGSRLKTSSPLYQNGRALADGSTQANTAGTKGDLLIKAFKRDIDGVNGKTALPQVSWIFAPYEYCEHPEASPNAGEDIASRLLGALASNPEVWSKTVFLINYDENDGFFDHVPPNVPPLNADMGQTTLADPTVGELYQQVPKGLGPRVPMLVISPWSRGGRVCSQLFDHTSVLRFLEEWLVEGRGLDRDKVTCKNISPWRRAVCGDLTSAFDFKTPNKAWPQITPAAPYHKVDSTVSATPPAVQTFPVQELNRGPRPACHLPYQLHVDAQYAAQSGHRELSLTLGNTGKAGAAFIAYSNLRQDGPWHYTVEAGKVLRDVKLANWTGDQYELRVHGPNGFFREIKGSFAVAGAVAAAKPEVQVRDDYERHAITLVLSNHAGSKPCTFTITANAGPSSGFQGSYPVAAGRVLRLMVPLGAAKGWYDFSIKADSDANFLRRVAGHVESEARSWTDPQIGVIAPSTLSTATPRIRQGSNIVFNYSTAAQKQNARNWIGVFPISSTVPDQAGYKTYSLYEYATALNGQVTLKTQGLAAGSYKVWFLANDAYAEQLAGPVVFTVTA</sequence>
<accession>A0A0A1FAL2</accession>
<dbReference type="PROSITE" id="PS51318">
    <property type="entry name" value="TAT"/>
    <property type="match status" value="1"/>
</dbReference>
<feature type="domain" description="Bacterial phospholipase C C-terminal" evidence="4">
    <location>
        <begin position="519"/>
        <end position="607"/>
    </location>
</feature>
<dbReference type="RefSeq" id="WP_052135134.1">
    <property type="nucleotide sequence ID" value="NZ_CP009962.1"/>
</dbReference>
<dbReference type="EMBL" id="CP009962">
    <property type="protein sequence ID" value="AIY41748.1"/>
    <property type="molecule type" value="Genomic_DNA"/>
</dbReference>
<dbReference type="OrthoDB" id="980947at2"/>
<dbReference type="CDD" id="cd16014">
    <property type="entry name" value="PLC"/>
    <property type="match status" value="1"/>
</dbReference>
<dbReference type="InterPro" id="IPR008475">
    <property type="entry name" value="PLipase_C_C"/>
</dbReference>
<evidence type="ECO:0000313" key="6">
    <source>
        <dbReference type="Proteomes" id="UP000030302"/>
    </source>
</evidence>
<dbReference type="InterPro" id="IPR007312">
    <property type="entry name" value="Phosphoesterase"/>
</dbReference>
<dbReference type="Proteomes" id="UP000030302">
    <property type="component" value="Chromosome"/>
</dbReference>
<reference evidence="6" key="1">
    <citation type="journal article" date="2014" name="Soil Biol. Biochem.">
        <title>Structure and function of bacterial communities in ageing soils: Insights from the Mendocino ecological staircase.</title>
        <authorList>
            <person name="Uroz S."/>
            <person name="Tech J.J."/>
            <person name="Sawaya N.A."/>
            <person name="Frey-Klett P."/>
            <person name="Leveau J.H.J."/>
        </authorList>
    </citation>
    <scope>NUCLEOTIDE SEQUENCE [LARGE SCALE GENOMIC DNA]</scope>
    <source>
        <strain evidence="6">Cal35</strain>
    </source>
</reference>
<evidence type="ECO:0000256" key="1">
    <source>
        <dbReference type="ARBA" id="ARBA00009717"/>
    </source>
</evidence>
<dbReference type="InterPro" id="IPR006311">
    <property type="entry name" value="TAT_signal"/>
</dbReference>
<dbReference type="KEGG" id="care:LT85_2590"/>
<dbReference type="GO" id="GO:0016042">
    <property type="term" value="P:lipid catabolic process"/>
    <property type="evidence" value="ECO:0007669"/>
    <property type="project" value="InterPro"/>
</dbReference>
<keyword evidence="3" id="KW-0378">Hydrolase</keyword>
<protein>
    <recommendedName>
        <fullName evidence="2">phospholipase C</fullName>
        <ecNumber evidence="2">3.1.4.3</ecNumber>
    </recommendedName>
</protein>
<evidence type="ECO:0000313" key="5">
    <source>
        <dbReference type="EMBL" id="AIY41748.1"/>
    </source>
</evidence>
<evidence type="ECO:0000256" key="2">
    <source>
        <dbReference type="ARBA" id="ARBA00012018"/>
    </source>
</evidence>
<dbReference type="HOGENOM" id="CLU_008770_1_0_4"/>
<keyword evidence="6" id="KW-1185">Reference proteome</keyword>